<gene>
    <name evidence="3" type="primary">LOC115230636</name>
</gene>
<protein>
    <submittedName>
        <fullName evidence="3">Uncharacterized protein LOC115230636</fullName>
    </submittedName>
</protein>
<accession>A0A6P7U539</accession>
<keyword evidence="1" id="KW-0732">Signal</keyword>
<feature type="signal peptide" evidence="1">
    <location>
        <begin position="1"/>
        <end position="26"/>
    </location>
</feature>
<dbReference type="AlphaFoldDB" id="A0A6P7U539"/>
<organism evidence="2 3">
    <name type="scientific">Octopus sinensis</name>
    <name type="common">East Asian common octopus</name>
    <dbReference type="NCBI Taxonomy" id="2607531"/>
    <lineage>
        <taxon>Eukaryota</taxon>
        <taxon>Metazoa</taxon>
        <taxon>Spiralia</taxon>
        <taxon>Lophotrochozoa</taxon>
        <taxon>Mollusca</taxon>
        <taxon>Cephalopoda</taxon>
        <taxon>Coleoidea</taxon>
        <taxon>Octopodiformes</taxon>
        <taxon>Octopoda</taxon>
        <taxon>Incirrata</taxon>
        <taxon>Octopodidae</taxon>
        <taxon>Octopus</taxon>
    </lineage>
</organism>
<proteinExistence type="predicted"/>
<reference evidence="3" key="1">
    <citation type="submission" date="2025-08" db="UniProtKB">
        <authorList>
            <consortium name="RefSeq"/>
        </authorList>
    </citation>
    <scope>IDENTIFICATION</scope>
</reference>
<sequence length="100" mass="11180">MQSPKSLTLVNTILALILCMSTLVRTSPIQTDFAEPEDLLVKRALYGILERNAAIDNPNYMAFLRRAQLKRGSKVTNRAGSNRSLCLWKVCPTAPWMNTA</sequence>
<name>A0A6P7U539_9MOLL</name>
<evidence type="ECO:0000256" key="1">
    <source>
        <dbReference type="SAM" id="SignalP"/>
    </source>
</evidence>
<feature type="chain" id="PRO_5027939529" evidence="1">
    <location>
        <begin position="27"/>
        <end position="100"/>
    </location>
</feature>
<evidence type="ECO:0000313" key="3">
    <source>
        <dbReference type="RefSeq" id="XP_029656637.1"/>
    </source>
</evidence>
<keyword evidence="2" id="KW-1185">Reference proteome</keyword>
<dbReference type="KEGG" id="osn:115230636"/>
<dbReference type="Proteomes" id="UP000515154">
    <property type="component" value="Unplaced"/>
</dbReference>
<evidence type="ECO:0000313" key="2">
    <source>
        <dbReference type="Proteomes" id="UP000515154"/>
    </source>
</evidence>
<dbReference type="RefSeq" id="XP_029656637.1">
    <property type="nucleotide sequence ID" value="XM_029800777.2"/>
</dbReference>